<dbReference type="InterPro" id="IPR024964">
    <property type="entry name" value="CTLH/CRA"/>
</dbReference>
<evidence type="ECO:0000256" key="1">
    <source>
        <dbReference type="ARBA" id="ARBA00004496"/>
    </source>
</evidence>
<comment type="subcellular location">
    <subcellularLocation>
        <location evidence="1">Cytoplasm</location>
    </subcellularLocation>
</comment>
<feature type="zinc finger region" description="RING-Gid-type" evidence="6">
    <location>
        <begin position="367"/>
        <end position="410"/>
    </location>
</feature>
<protein>
    <recommendedName>
        <fullName evidence="10">RING-Gid-type domain-containing protein</fullName>
    </recommendedName>
</protein>
<dbReference type="InterPro" id="IPR045098">
    <property type="entry name" value="Fyv10_fam"/>
</dbReference>
<dbReference type="Pfam" id="PF13445">
    <property type="entry name" value="zf-RING_UBOX"/>
    <property type="match status" value="1"/>
</dbReference>
<dbReference type="GO" id="GO:0043161">
    <property type="term" value="P:proteasome-mediated ubiquitin-dependent protein catabolic process"/>
    <property type="evidence" value="ECO:0007669"/>
    <property type="project" value="InterPro"/>
</dbReference>
<dbReference type="InterPro" id="IPR044063">
    <property type="entry name" value="ZF_RING_GID"/>
</dbReference>
<reference evidence="9" key="1">
    <citation type="submission" date="2021-01" db="EMBL/GenBank/DDBJ databases">
        <authorList>
            <person name="Corre E."/>
            <person name="Pelletier E."/>
            <person name="Niang G."/>
            <person name="Scheremetjew M."/>
            <person name="Finn R."/>
            <person name="Kale V."/>
            <person name="Holt S."/>
            <person name="Cochrane G."/>
            <person name="Meng A."/>
            <person name="Brown T."/>
            <person name="Cohen L."/>
        </authorList>
    </citation>
    <scope>NUCLEOTIDE SEQUENCE</scope>
    <source>
        <strain evidence="9">Ms1</strain>
    </source>
</reference>
<dbReference type="GO" id="GO:0061630">
    <property type="term" value="F:ubiquitin protein ligase activity"/>
    <property type="evidence" value="ECO:0007669"/>
    <property type="project" value="InterPro"/>
</dbReference>
<dbReference type="PANTHER" id="PTHR12170:SF3">
    <property type="entry name" value="GH10162P"/>
    <property type="match status" value="1"/>
</dbReference>
<sequence>MADAALAKDVASLVKKQKASRKRATTAVDKLLRRAREAHARVSDGGVTAADARAAVAALHAAAAETDVLGKVKSEHKALHGAIGKVAKSVDKALLTDLGPLAALGEAGGDGGRGGSDVGAALAAPLADHLYRHGHVEVADALLATIDDRNGGAAGAADDGEGGAGAGSFGGSLGSAAAAGVSRAPYVGVHTILRDLRAGRLGSALEWASRQRGALIALGSTLEFDLHCLAFVQKLRRPAPRGRQEALLHAREHFPHFADAQMPTIKRMMAASLYAGRLEASPYADLASPGRVRAVERAIVRDNCLLHGLPESSPLETSLRAGLMGLPALLKLSSVLKMTGGSLESLTEVPVEVPLPESLQFHSVFACPVSREQTQPDNPPMLLACGHVVGKDALERLSASRGGRFKCPTCPKVQTSSEALQLRL</sequence>
<dbReference type="AlphaFoldDB" id="A0A7S1C6P1"/>
<evidence type="ECO:0000256" key="4">
    <source>
        <dbReference type="ARBA" id="ARBA00022771"/>
    </source>
</evidence>
<dbReference type="InterPro" id="IPR027370">
    <property type="entry name" value="Znf-RING_euk"/>
</dbReference>
<feature type="domain" description="CTLH" evidence="7">
    <location>
        <begin position="185"/>
        <end position="242"/>
    </location>
</feature>
<evidence type="ECO:0000256" key="5">
    <source>
        <dbReference type="ARBA" id="ARBA00022833"/>
    </source>
</evidence>
<dbReference type="SMART" id="SM00757">
    <property type="entry name" value="CRA"/>
    <property type="match status" value="1"/>
</dbReference>
<evidence type="ECO:0000259" key="8">
    <source>
        <dbReference type="PROSITE" id="PS51867"/>
    </source>
</evidence>
<proteinExistence type="predicted"/>
<dbReference type="PROSITE" id="PS51867">
    <property type="entry name" value="ZF_RING_GID"/>
    <property type="match status" value="1"/>
</dbReference>
<evidence type="ECO:0000259" key="7">
    <source>
        <dbReference type="PROSITE" id="PS50897"/>
    </source>
</evidence>
<evidence type="ECO:0000313" key="9">
    <source>
        <dbReference type="EMBL" id="CAD8909062.1"/>
    </source>
</evidence>
<organism evidence="9">
    <name type="scientific">Bicosoecida sp. CB-2014</name>
    <dbReference type="NCBI Taxonomy" id="1486930"/>
    <lineage>
        <taxon>Eukaryota</taxon>
        <taxon>Sar</taxon>
        <taxon>Stramenopiles</taxon>
        <taxon>Bigyra</taxon>
        <taxon>Opalozoa</taxon>
        <taxon>Bicosoecida</taxon>
    </lineage>
</organism>
<accession>A0A7S1C6P1</accession>
<dbReference type="Gene3D" id="3.30.40.10">
    <property type="entry name" value="Zinc/RING finger domain, C3HC4 (zinc finger)"/>
    <property type="match status" value="1"/>
</dbReference>
<keyword evidence="4 6" id="KW-0863">Zinc-finger</keyword>
<dbReference type="InterPro" id="IPR006595">
    <property type="entry name" value="CTLH_C"/>
</dbReference>
<dbReference type="PANTHER" id="PTHR12170">
    <property type="entry name" value="MACROPHAGE ERYTHROBLAST ATTACHER-RELATED"/>
    <property type="match status" value="1"/>
</dbReference>
<dbReference type="GO" id="GO:0005634">
    <property type="term" value="C:nucleus"/>
    <property type="evidence" value="ECO:0007669"/>
    <property type="project" value="TreeGrafter"/>
</dbReference>
<evidence type="ECO:0000256" key="2">
    <source>
        <dbReference type="ARBA" id="ARBA00022490"/>
    </source>
</evidence>
<evidence type="ECO:0000256" key="3">
    <source>
        <dbReference type="ARBA" id="ARBA00022723"/>
    </source>
</evidence>
<dbReference type="EMBL" id="HBFS01003266">
    <property type="protein sequence ID" value="CAD8909062.1"/>
    <property type="molecule type" value="Transcribed_RNA"/>
</dbReference>
<dbReference type="InterPro" id="IPR013144">
    <property type="entry name" value="CRA_dom"/>
</dbReference>
<dbReference type="InterPro" id="IPR037683">
    <property type="entry name" value="Rmd5_dRing"/>
</dbReference>
<gene>
    <name evidence="9" type="ORF">BSP0115_LOCUS2266</name>
</gene>
<keyword evidence="2" id="KW-0963">Cytoplasm</keyword>
<name>A0A7S1C6P1_9STRA</name>
<dbReference type="GO" id="GO:0005737">
    <property type="term" value="C:cytoplasm"/>
    <property type="evidence" value="ECO:0007669"/>
    <property type="project" value="UniProtKB-SubCell"/>
</dbReference>
<keyword evidence="5" id="KW-0862">Zinc</keyword>
<dbReference type="SUPFAM" id="SSF57850">
    <property type="entry name" value="RING/U-box"/>
    <property type="match status" value="1"/>
</dbReference>
<dbReference type="CDD" id="cd16652">
    <property type="entry name" value="dRING_Rmd5p-like"/>
    <property type="match status" value="1"/>
</dbReference>
<dbReference type="Pfam" id="PF10607">
    <property type="entry name" value="CTLH"/>
    <property type="match status" value="1"/>
</dbReference>
<dbReference type="FunFam" id="3.30.40.10:FF:000143">
    <property type="entry name" value="Regulator of gluconeogenesis Rmd5"/>
    <property type="match status" value="1"/>
</dbReference>
<dbReference type="InterPro" id="IPR013083">
    <property type="entry name" value="Znf_RING/FYVE/PHD"/>
</dbReference>
<feature type="domain" description="RING-Gid-type" evidence="8">
    <location>
        <begin position="367"/>
        <end position="410"/>
    </location>
</feature>
<dbReference type="GO" id="GO:0034657">
    <property type="term" value="C:GID complex"/>
    <property type="evidence" value="ECO:0007669"/>
    <property type="project" value="TreeGrafter"/>
</dbReference>
<dbReference type="GO" id="GO:0008270">
    <property type="term" value="F:zinc ion binding"/>
    <property type="evidence" value="ECO:0007669"/>
    <property type="project" value="UniProtKB-KW"/>
</dbReference>
<evidence type="ECO:0008006" key="10">
    <source>
        <dbReference type="Google" id="ProtNLM"/>
    </source>
</evidence>
<dbReference type="PROSITE" id="PS50897">
    <property type="entry name" value="CTLH"/>
    <property type="match status" value="1"/>
</dbReference>
<keyword evidence="3" id="KW-0479">Metal-binding</keyword>
<evidence type="ECO:0000256" key="6">
    <source>
        <dbReference type="PROSITE-ProRule" id="PRU01215"/>
    </source>
</evidence>